<reference evidence="3 4" key="1">
    <citation type="submission" date="2018-02" db="EMBL/GenBank/DDBJ databases">
        <title>Solimicrobium silvestre gen. nov., sp. nov., isolated from alpine forest soil.</title>
        <authorList>
            <person name="Margesin R."/>
            <person name="Albuquerque L."/>
            <person name="Zhang D.-C."/>
            <person name="Froufe H.J.C."/>
            <person name="Severino R."/>
            <person name="Roxo I."/>
            <person name="Egas C."/>
            <person name="Da Costa M.S."/>
        </authorList>
    </citation>
    <scope>NUCLEOTIDE SEQUENCE [LARGE SCALE GENOMIC DNA]</scope>
    <source>
        <strain evidence="3 4">S20-91</strain>
    </source>
</reference>
<feature type="transmembrane region" description="Helical" evidence="1">
    <location>
        <begin position="69"/>
        <end position="89"/>
    </location>
</feature>
<feature type="transmembrane region" description="Helical" evidence="1">
    <location>
        <begin position="277"/>
        <end position="296"/>
    </location>
</feature>
<feature type="transmembrane region" description="Helical" evidence="1">
    <location>
        <begin position="26"/>
        <end position="49"/>
    </location>
</feature>
<dbReference type="PANTHER" id="PTHR39430:SF1">
    <property type="entry name" value="PROTEASE"/>
    <property type="match status" value="1"/>
</dbReference>
<dbReference type="Pfam" id="PF02517">
    <property type="entry name" value="Rce1-like"/>
    <property type="match status" value="1"/>
</dbReference>
<dbReference type="PANTHER" id="PTHR39430">
    <property type="entry name" value="MEMBRANE-ASSOCIATED PROTEASE-RELATED"/>
    <property type="match status" value="1"/>
</dbReference>
<feature type="transmembrane region" description="Helical" evidence="1">
    <location>
        <begin position="141"/>
        <end position="161"/>
    </location>
</feature>
<keyword evidence="1" id="KW-0472">Membrane</keyword>
<dbReference type="GO" id="GO:0080120">
    <property type="term" value="P:CAAX-box protein maturation"/>
    <property type="evidence" value="ECO:0007669"/>
    <property type="project" value="UniProtKB-ARBA"/>
</dbReference>
<protein>
    <submittedName>
        <fullName evidence="3">CAAX protease self-immunity</fullName>
    </submittedName>
</protein>
<keyword evidence="1" id="KW-1133">Transmembrane helix</keyword>
<evidence type="ECO:0000313" key="3">
    <source>
        <dbReference type="EMBL" id="PRC94715.1"/>
    </source>
</evidence>
<comment type="caution">
    <text evidence="3">The sequence shown here is derived from an EMBL/GenBank/DDBJ whole genome shotgun (WGS) entry which is preliminary data.</text>
</comment>
<dbReference type="RefSeq" id="WP_105530419.1">
    <property type="nucleotide sequence ID" value="NZ_PUGF01000002.1"/>
</dbReference>
<dbReference type="GO" id="GO:0004175">
    <property type="term" value="F:endopeptidase activity"/>
    <property type="evidence" value="ECO:0007669"/>
    <property type="project" value="UniProtKB-ARBA"/>
</dbReference>
<dbReference type="Proteomes" id="UP000237839">
    <property type="component" value="Unassembled WGS sequence"/>
</dbReference>
<evidence type="ECO:0000313" key="4">
    <source>
        <dbReference type="Proteomes" id="UP000237839"/>
    </source>
</evidence>
<keyword evidence="4" id="KW-1185">Reference proteome</keyword>
<feature type="transmembrane region" description="Helical" evidence="1">
    <location>
        <begin position="203"/>
        <end position="222"/>
    </location>
</feature>
<dbReference type="OrthoDB" id="193898at2"/>
<name>A0A2S9H404_9BURK</name>
<keyword evidence="3" id="KW-0645">Protease</keyword>
<dbReference type="GO" id="GO:0006508">
    <property type="term" value="P:proteolysis"/>
    <property type="evidence" value="ECO:0007669"/>
    <property type="project" value="UniProtKB-KW"/>
</dbReference>
<sequence length="305" mass="32879">MSVLSDARKAKVRNIFIGPDGLRAGWSVLLFIVIYASIGAATALILNLIVQMMHLPKTSQNIATLKDTYIGQSILVALVVIATAVMARIEKKSFGSYGLGGQRGVPNFFIGVVAGFICLSILVGLLYVSGHLVFDGIALQGISIFSYASLWFGDFMLVAINEEMMIRGYLQNALFRGIGPWPSILVLSLLFTAMHMGNSGENIIGLIGVFVAGIFFCLLRWLSGSLWLGIGFHGAWNWSQSYLYGAPDSGVTAQGHLMITHAVGDIKMSGGTAGPEGSLFANPVVFIGMMVLLWIIRRTKSPTIR</sequence>
<evidence type="ECO:0000256" key="1">
    <source>
        <dbReference type="SAM" id="Phobius"/>
    </source>
</evidence>
<evidence type="ECO:0000259" key="2">
    <source>
        <dbReference type="Pfam" id="PF02517"/>
    </source>
</evidence>
<dbReference type="EMBL" id="PUGF01000002">
    <property type="protein sequence ID" value="PRC94715.1"/>
    <property type="molecule type" value="Genomic_DNA"/>
</dbReference>
<dbReference type="AlphaFoldDB" id="A0A2S9H404"/>
<feature type="transmembrane region" description="Helical" evidence="1">
    <location>
        <begin position="109"/>
        <end position="129"/>
    </location>
</feature>
<organism evidence="3 4">
    <name type="scientific">Solimicrobium silvestre</name>
    <dbReference type="NCBI Taxonomy" id="2099400"/>
    <lineage>
        <taxon>Bacteria</taxon>
        <taxon>Pseudomonadati</taxon>
        <taxon>Pseudomonadota</taxon>
        <taxon>Betaproteobacteria</taxon>
        <taxon>Burkholderiales</taxon>
        <taxon>Oxalobacteraceae</taxon>
        <taxon>Solimicrobium</taxon>
    </lineage>
</organism>
<accession>A0A2S9H404</accession>
<keyword evidence="3" id="KW-0378">Hydrolase</keyword>
<gene>
    <name evidence="3" type="ORF">S2091_0718</name>
</gene>
<proteinExistence type="predicted"/>
<feature type="domain" description="CAAX prenyl protease 2/Lysostaphin resistance protein A-like" evidence="2">
    <location>
        <begin position="148"/>
        <end position="238"/>
    </location>
</feature>
<keyword evidence="1" id="KW-0812">Transmembrane</keyword>
<feature type="transmembrane region" description="Helical" evidence="1">
    <location>
        <begin position="173"/>
        <end position="191"/>
    </location>
</feature>
<dbReference type="InterPro" id="IPR003675">
    <property type="entry name" value="Rce1/LyrA-like_dom"/>
</dbReference>